<organism evidence="2 3">
    <name type="scientific">Floridaenema evergladense BLCC-F167</name>
    <dbReference type="NCBI Taxonomy" id="3153639"/>
    <lineage>
        <taxon>Bacteria</taxon>
        <taxon>Bacillati</taxon>
        <taxon>Cyanobacteriota</taxon>
        <taxon>Cyanophyceae</taxon>
        <taxon>Oscillatoriophycideae</taxon>
        <taxon>Aerosakkonematales</taxon>
        <taxon>Aerosakkonemataceae</taxon>
        <taxon>Floridanema</taxon>
        <taxon>Floridanema evergladense</taxon>
    </lineage>
</organism>
<gene>
    <name evidence="2" type="ORF">ACE1CA_23840</name>
</gene>
<feature type="coiled-coil region" evidence="1">
    <location>
        <begin position="3"/>
        <end position="30"/>
    </location>
</feature>
<name>A0ABV4WSH1_9CYAN</name>
<evidence type="ECO:0000313" key="3">
    <source>
        <dbReference type="Proteomes" id="UP001576780"/>
    </source>
</evidence>
<comment type="caution">
    <text evidence="2">The sequence shown here is derived from an EMBL/GenBank/DDBJ whole genome shotgun (WGS) entry which is preliminary data.</text>
</comment>
<evidence type="ECO:0000313" key="2">
    <source>
        <dbReference type="EMBL" id="MFB2837573.1"/>
    </source>
</evidence>
<dbReference type="EMBL" id="JBHFNT010000216">
    <property type="protein sequence ID" value="MFB2837573.1"/>
    <property type="molecule type" value="Genomic_DNA"/>
</dbReference>
<dbReference type="Proteomes" id="UP001576780">
    <property type="component" value="Unassembled WGS sequence"/>
</dbReference>
<keyword evidence="1" id="KW-0175">Coiled coil</keyword>
<protein>
    <submittedName>
        <fullName evidence="2">Uncharacterized protein</fullName>
    </submittedName>
</protein>
<keyword evidence="3" id="KW-1185">Reference proteome</keyword>
<evidence type="ECO:0000256" key="1">
    <source>
        <dbReference type="SAM" id="Coils"/>
    </source>
</evidence>
<proteinExistence type="predicted"/>
<accession>A0ABV4WSH1</accession>
<sequence length="290" mass="33237">MFNQLWKKLTNDLEELLKELRKNRDEVDIDFKAQVDAAIQACRDDTGIPSIEQIEERNNIEGGYPIAYGKYLNEIRAHLSEKFLSLDEGLKRSLNRVKSQVAEVLISQVGLGNLTEARGAEFINAIAIQLPEELIPGQKSKIKFGFKLLAEFELSYRGLVQHRIRQHLDGLTPNEPVTKRLSKSPNAQQVLSCLKTAHAEAVYKCGNALEELLCEPSQAAFAIVEEFLDRILRAADVKDEWQIFLDDVKVEVWSKEFLPLRQLYQLRREWLNSVEQVESANQLDCLRFLN</sequence>
<reference evidence="2 3" key="1">
    <citation type="submission" date="2024-09" db="EMBL/GenBank/DDBJ databases">
        <title>Floridaenema gen nov. (Aerosakkonemataceae, Aerosakkonematales ord. nov., Cyanobacteria) from benthic tropical and subtropical fresh waters, with the description of four new species.</title>
        <authorList>
            <person name="Moretto J.A."/>
            <person name="Berthold D.E."/>
            <person name="Lefler F.W."/>
            <person name="Huang I.-S."/>
            <person name="Laughinghouse H. IV."/>
        </authorList>
    </citation>
    <scope>NUCLEOTIDE SEQUENCE [LARGE SCALE GENOMIC DNA]</scope>
    <source>
        <strain evidence="2 3">BLCC-F167</strain>
    </source>
</reference>
<dbReference type="RefSeq" id="WP_413279917.1">
    <property type="nucleotide sequence ID" value="NZ_JBHFNT010000216.1"/>
</dbReference>